<evidence type="ECO:0000313" key="4">
    <source>
        <dbReference type="Proteomes" id="UP000575397"/>
    </source>
</evidence>
<evidence type="ECO:0000256" key="1">
    <source>
        <dbReference type="SAM" id="Coils"/>
    </source>
</evidence>
<accession>A0A7Y0UUB1</accession>
<feature type="region of interest" description="Disordered" evidence="2">
    <location>
        <begin position="270"/>
        <end position="305"/>
    </location>
</feature>
<dbReference type="AlphaFoldDB" id="A0A7Y0UUB1"/>
<dbReference type="EMBL" id="JABCUS010000017">
    <property type="protein sequence ID" value="NMX03876.1"/>
    <property type="molecule type" value="Genomic_DNA"/>
</dbReference>
<organism evidence="3 4">
    <name type="scientific">Mobiluncus mulieris</name>
    <dbReference type="NCBI Taxonomy" id="2052"/>
    <lineage>
        <taxon>Bacteria</taxon>
        <taxon>Bacillati</taxon>
        <taxon>Actinomycetota</taxon>
        <taxon>Actinomycetes</taxon>
        <taxon>Actinomycetales</taxon>
        <taxon>Actinomycetaceae</taxon>
        <taxon>Mobiluncus</taxon>
    </lineage>
</organism>
<comment type="caution">
    <text evidence="3">The sequence shown here is derived from an EMBL/GenBank/DDBJ whole genome shotgun (WGS) entry which is preliminary data.</text>
</comment>
<keyword evidence="1" id="KW-0175">Coiled coil</keyword>
<evidence type="ECO:0000313" key="3">
    <source>
        <dbReference type="EMBL" id="NMX03876.1"/>
    </source>
</evidence>
<gene>
    <name evidence="3" type="ORF">HHJ77_08040</name>
</gene>
<feature type="coiled-coil region" evidence="1">
    <location>
        <begin position="52"/>
        <end position="114"/>
    </location>
</feature>
<protein>
    <submittedName>
        <fullName evidence="3">Uncharacterized protein</fullName>
    </submittedName>
</protein>
<name>A0A7Y0UUB1_9ACTO</name>
<dbReference type="Proteomes" id="UP000575397">
    <property type="component" value="Unassembled WGS sequence"/>
</dbReference>
<reference evidence="3 4" key="1">
    <citation type="submission" date="2020-04" db="EMBL/GenBank/DDBJ databases">
        <title>Antimicrobial susceptibility and clonality of vaginal-derived multi-drug resistant Mobiluncus isolates in China.</title>
        <authorList>
            <person name="Zhang X."/>
        </authorList>
    </citation>
    <scope>NUCLEOTIDE SEQUENCE [LARGE SCALE GENOMIC DNA]</scope>
    <source>
        <strain evidence="3 4">12</strain>
    </source>
</reference>
<feature type="compositionally biased region" description="Polar residues" evidence="2">
    <location>
        <begin position="292"/>
        <end position="304"/>
    </location>
</feature>
<feature type="coiled-coil region" evidence="1">
    <location>
        <begin position="146"/>
        <end position="197"/>
    </location>
</feature>
<evidence type="ECO:0000256" key="2">
    <source>
        <dbReference type="SAM" id="MobiDB-lite"/>
    </source>
</evidence>
<proteinExistence type="predicted"/>
<sequence>MEGGKMSLVFNAGAFAMRNQLTAGMQLRSSLRSFAKENNLLSKKDEEFLDALDDFEQQQIEREARRKHAEKNASGIRQRSNVFSSLCAPRATTSQQAAQKAKQYEAQALSLAQQARVSAGIGDDAAAQELERRSLEATQYANQMYAQEMQLARQEAQERKAKLDREAQDYIEEKKAKQAAEAALRAMKQRRLQEAEQKRCAALNHLETARKAKRKRQQADIEAWGRRVTEGQFWIRQMQLAQRGEHPAQRLAQASLDAYREANSSVTAIAPSFTPGAERTTRGAAGSDAGRSVSTGSITTNMPGASSYLPEVIAA</sequence>